<evidence type="ECO:0000313" key="1">
    <source>
        <dbReference type="EMBL" id="RTQ37032.1"/>
    </source>
</evidence>
<accession>A0A431TSP4</accession>
<dbReference type="OrthoDB" id="8907786at2"/>
<reference evidence="1 2" key="1">
    <citation type="submission" date="2018-12" db="EMBL/GenBank/DDBJ databases">
        <title>The genome of Variovorax gossypii DSM 100435.</title>
        <authorList>
            <person name="Gao J."/>
            <person name="Sun J."/>
        </authorList>
    </citation>
    <scope>NUCLEOTIDE SEQUENCE [LARGE SCALE GENOMIC DNA]</scope>
    <source>
        <strain evidence="1 2">DSM 100435</strain>
    </source>
</reference>
<gene>
    <name evidence="1" type="ORF">EJP69_04675</name>
</gene>
<protein>
    <submittedName>
        <fullName evidence="1">Uncharacterized protein</fullName>
    </submittedName>
</protein>
<proteinExistence type="predicted"/>
<sequence length="123" mass="13438">MQAMNTTDNPSPRTDLAVTHVLAQLLEKLEHSAVPVGAEQYRSVVEHLVHEFEDVEQGAELGRLLDAYPAAAEVYENLNYKHAGLCRSALDASLAAEIGAREAIARAMRRAEPNSKDMMHGEG</sequence>
<dbReference type="Proteomes" id="UP000267418">
    <property type="component" value="Unassembled WGS sequence"/>
</dbReference>
<keyword evidence="2" id="KW-1185">Reference proteome</keyword>
<evidence type="ECO:0000313" key="2">
    <source>
        <dbReference type="Proteomes" id="UP000267418"/>
    </source>
</evidence>
<dbReference type="AlphaFoldDB" id="A0A431TSP4"/>
<organism evidence="1 2">
    <name type="scientific">Variovorax gossypii</name>
    <dbReference type="NCBI Taxonomy" id="1679495"/>
    <lineage>
        <taxon>Bacteria</taxon>
        <taxon>Pseudomonadati</taxon>
        <taxon>Pseudomonadota</taxon>
        <taxon>Betaproteobacteria</taxon>
        <taxon>Burkholderiales</taxon>
        <taxon>Comamonadaceae</taxon>
        <taxon>Variovorax</taxon>
    </lineage>
</organism>
<name>A0A431TSP4_9BURK</name>
<dbReference type="EMBL" id="RXOE01000001">
    <property type="protein sequence ID" value="RTQ37032.1"/>
    <property type="molecule type" value="Genomic_DNA"/>
</dbReference>
<comment type="caution">
    <text evidence="1">The sequence shown here is derived from an EMBL/GenBank/DDBJ whole genome shotgun (WGS) entry which is preliminary data.</text>
</comment>
<dbReference type="RefSeq" id="WP_126468857.1">
    <property type="nucleotide sequence ID" value="NZ_RXOE01000001.1"/>
</dbReference>